<keyword evidence="2" id="KW-0732">Signal</keyword>
<name>A0A2M7G714_9BACT</name>
<comment type="similarity">
    <text evidence="1">Belongs to the TolB family.</text>
</comment>
<proteinExistence type="inferred from homology"/>
<reference evidence="3 4" key="1">
    <citation type="submission" date="2017-09" db="EMBL/GenBank/DDBJ databases">
        <title>Depth-based differentiation of microbial function through sediment-hosted aquifers and enrichment of novel symbionts in the deep terrestrial subsurface.</title>
        <authorList>
            <person name="Probst A.J."/>
            <person name="Ladd B."/>
            <person name="Jarett J.K."/>
            <person name="Geller-Mcgrath D.E."/>
            <person name="Sieber C.M."/>
            <person name="Emerson J.B."/>
            <person name="Anantharaman K."/>
            <person name="Thomas B.C."/>
            <person name="Malmstrom R."/>
            <person name="Stieglmeier M."/>
            <person name="Klingl A."/>
            <person name="Woyke T."/>
            <person name="Ryan C.M."/>
            <person name="Banfield J.F."/>
        </authorList>
    </citation>
    <scope>NUCLEOTIDE SEQUENCE [LARGE SCALE GENOMIC DNA]</scope>
    <source>
        <strain evidence="3">CG17_big_fil_post_rev_8_21_14_2_50_48_46</strain>
    </source>
</reference>
<dbReference type="EMBL" id="PFFQ01000021">
    <property type="protein sequence ID" value="PIW17716.1"/>
    <property type="molecule type" value="Genomic_DNA"/>
</dbReference>
<feature type="signal peptide" evidence="2">
    <location>
        <begin position="1"/>
        <end position="25"/>
    </location>
</feature>
<dbReference type="PROSITE" id="PS51257">
    <property type="entry name" value="PROKAR_LIPOPROTEIN"/>
    <property type="match status" value="1"/>
</dbReference>
<dbReference type="Pfam" id="PF07676">
    <property type="entry name" value="PD40"/>
    <property type="match status" value="4"/>
</dbReference>
<evidence type="ECO:0000256" key="2">
    <source>
        <dbReference type="SAM" id="SignalP"/>
    </source>
</evidence>
<dbReference type="InterPro" id="IPR011659">
    <property type="entry name" value="WD40"/>
</dbReference>
<protein>
    <submittedName>
        <fullName evidence="3">Uncharacterized protein</fullName>
    </submittedName>
</protein>
<dbReference type="Gene3D" id="2.120.10.30">
    <property type="entry name" value="TolB, C-terminal domain"/>
    <property type="match status" value="2"/>
</dbReference>
<dbReference type="AlphaFoldDB" id="A0A2M7G714"/>
<evidence type="ECO:0000313" key="3">
    <source>
        <dbReference type="EMBL" id="PIW17716.1"/>
    </source>
</evidence>
<dbReference type="Proteomes" id="UP000231019">
    <property type="component" value="Unassembled WGS sequence"/>
</dbReference>
<organism evidence="3 4">
    <name type="scientific">bacterium (Candidatus Blackallbacteria) CG17_big_fil_post_rev_8_21_14_2_50_48_46</name>
    <dbReference type="NCBI Taxonomy" id="2014261"/>
    <lineage>
        <taxon>Bacteria</taxon>
        <taxon>Candidatus Blackallbacteria</taxon>
    </lineage>
</organism>
<dbReference type="PANTHER" id="PTHR36842:SF1">
    <property type="entry name" value="PROTEIN TOLB"/>
    <property type="match status" value="1"/>
</dbReference>
<dbReference type="PANTHER" id="PTHR36842">
    <property type="entry name" value="PROTEIN TOLB HOMOLOG"/>
    <property type="match status" value="1"/>
</dbReference>
<evidence type="ECO:0000313" key="4">
    <source>
        <dbReference type="Proteomes" id="UP000231019"/>
    </source>
</evidence>
<dbReference type="SUPFAM" id="SSF69304">
    <property type="entry name" value="Tricorn protease N-terminal domain"/>
    <property type="match status" value="1"/>
</dbReference>
<sequence>MRQVRHLFAISLVGLALAGCASQQAGSDFWMNHLVFVSSRSGANDIYLSDMQGRSVRQLTHDATDDATPRVGIDGRIVFASRRTGTWQIYSMDWDGSHLKALTSEPGVNNYRPFPAPDGRVVFVSDRFVKPHVFSMNSDGSDLKRLTFGSVYNDYPVVGDDGHIYFTSSRSSKWEIWKMGPDGSMPTQLTSSSKNIKEIALVSPAYPDKDARFTNRSMMLPVFGFYTQPRIIFSASSSQGGNLGIYRMNRDGSDLRELTANQMFLNRSPVMWPNGRILFTSDRSGSTDVWSMSPDGMDARQIIADPAYDSTS</sequence>
<feature type="chain" id="PRO_5014792364" evidence="2">
    <location>
        <begin position="26"/>
        <end position="312"/>
    </location>
</feature>
<accession>A0A2M7G714</accession>
<evidence type="ECO:0000256" key="1">
    <source>
        <dbReference type="ARBA" id="ARBA00009820"/>
    </source>
</evidence>
<dbReference type="SUPFAM" id="SSF82171">
    <property type="entry name" value="DPP6 N-terminal domain-like"/>
    <property type="match status" value="1"/>
</dbReference>
<comment type="caution">
    <text evidence="3">The sequence shown here is derived from an EMBL/GenBank/DDBJ whole genome shotgun (WGS) entry which is preliminary data.</text>
</comment>
<dbReference type="InterPro" id="IPR011042">
    <property type="entry name" value="6-blade_b-propeller_TolB-like"/>
</dbReference>
<gene>
    <name evidence="3" type="ORF">COW36_07660</name>
</gene>